<dbReference type="InterPro" id="IPR003661">
    <property type="entry name" value="HisK_dim/P_dom"/>
</dbReference>
<dbReference type="InterPro" id="IPR011006">
    <property type="entry name" value="CheY-like_superfamily"/>
</dbReference>
<keyword evidence="7" id="KW-0067">ATP-binding</keyword>
<name>E1R715_SEDSS</name>
<dbReference type="PROSITE" id="PS50112">
    <property type="entry name" value="PAS"/>
    <property type="match status" value="1"/>
</dbReference>
<dbReference type="InterPro" id="IPR005467">
    <property type="entry name" value="His_kinase_dom"/>
</dbReference>
<dbReference type="SUPFAM" id="SSF55785">
    <property type="entry name" value="PYP-like sensor domain (PAS domain)"/>
    <property type="match status" value="1"/>
</dbReference>
<evidence type="ECO:0000259" key="12">
    <source>
        <dbReference type="PROSITE" id="PS50112"/>
    </source>
</evidence>
<dbReference type="GO" id="GO:0000155">
    <property type="term" value="F:phosphorelay sensor kinase activity"/>
    <property type="evidence" value="ECO:0007669"/>
    <property type="project" value="InterPro"/>
</dbReference>
<dbReference type="Gene3D" id="3.30.450.20">
    <property type="entry name" value="PAS domain"/>
    <property type="match status" value="1"/>
</dbReference>
<evidence type="ECO:0000256" key="4">
    <source>
        <dbReference type="ARBA" id="ARBA00022679"/>
    </source>
</evidence>
<dbReference type="PANTHER" id="PTHR43065:SF46">
    <property type="entry name" value="C4-DICARBOXYLATE TRANSPORT SENSOR PROTEIN DCTB"/>
    <property type="match status" value="1"/>
</dbReference>
<dbReference type="PRINTS" id="PR00344">
    <property type="entry name" value="BCTRLSENSOR"/>
</dbReference>
<dbReference type="NCBIfam" id="TIGR00229">
    <property type="entry name" value="sensory_box"/>
    <property type="match status" value="1"/>
</dbReference>
<dbReference type="EMBL" id="CP002116">
    <property type="protein sequence ID" value="ADK81342.1"/>
    <property type="molecule type" value="Genomic_DNA"/>
</dbReference>
<evidence type="ECO:0000256" key="6">
    <source>
        <dbReference type="ARBA" id="ARBA00022777"/>
    </source>
</evidence>
<dbReference type="SMART" id="SM00448">
    <property type="entry name" value="REC"/>
    <property type="match status" value="2"/>
</dbReference>
<keyword evidence="14" id="KW-1185">Reference proteome</keyword>
<dbReference type="eggNOG" id="COG4191">
    <property type="taxonomic scope" value="Bacteria"/>
</dbReference>
<keyword evidence="5" id="KW-0547">Nucleotide-binding</keyword>
<dbReference type="Pfam" id="PF02518">
    <property type="entry name" value="HATPase_c"/>
    <property type="match status" value="1"/>
</dbReference>
<dbReference type="InterPro" id="IPR035965">
    <property type="entry name" value="PAS-like_dom_sf"/>
</dbReference>
<organism evidence="13 14">
    <name type="scientific">Sediminispirochaeta smaragdinae (strain DSM 11293 / JCM 15392 / SEBR 4228)</name>
    <name type="common">Spirochaeta smaragdinae</name>
    <dbReference type="NCBI Taxonomy" id="573413"/>
    <lineage>
        <taxon>Bacteria</taxon>
        <taxon>Pseudomonadati</taxon>
        <taxon>Spirochaetota</taxon>
        <taxon>Spirochaetia</taxon>
        <taxon>Spirochaetales</taxon>
        <taxon>Spirochaetaceae</taxon>
        <taxon>Sediminispirochaeta</taxon>
    </lineage>
</organism>
<sequence>MSELLRVLLVEDSDEDAELFQRVLQREGFELEITRAVNAKEFSAFIDQKKYDIVVSDFQLIDTNGFKILEIFNTRHLDIPFITVSGRVGEENAVRLMRKGARDYVMKDQLSRLAPVIRRELEEYRARRENEYFERKLKESEAKFSQVFRFSPDPVVITDDKLIIREINYSYLAMFGLMIDEVVGRKIDTLAMWEKHENFIHYLLKMHLGAHSPSTECNMTDAEGKERTIHWSLKSIQVNDEELLLWNGRDLTELKQLEGKLQQTERIHAIGTLAGGIAHDFNNILAVIYGYAEMGLSNSEGKPRFHRYFSEIIRSSDRAKELIKQILTFSRMEEGKRDIIDPAPIVKEALKMIRATIPSTVELKAHIESGHHILANISHIHQIILNLCTNAAYAMKKKPGTLRISLDSIENFCRLQVQDTGVGITPETMKRIFLPYFTTKDVNEGTGLGLSVVHGIVEKYKGSIDVASKPGEGTCFTILLPLSHGDDENNITDEEPNNTLSNIRTDQKILIVDDEPSIVNYLQELLSSSGISVDSETKSIEALKRFLSVPPQTYATVITDQSMPTMTGTELAYRLRKYDPAISFIFITGNEESIPESVIRDLGQGIILSKPVSSGDLLQTLRGFMS</sequence>
<dbReference type="Pfam" id="PF13426">
    <property type="entry name" value="PAS_9"/>
    <property type="match status" value="1"/>
</dbReference>
<dbReference type="Gene3D" id="3.30.565.10">
    <property type="entry name" value="Histidine kinase-like ATPase, C-terminal domain"/>
    <property type="match status" value="1"/>
</dbReference>
<dbReference type="AlphaFoldDB" id="E1R715"/>
<evidence type="ECO:0000313" key="13">
    <source>
        <dbReference type="EMBL" id="ADK81342.1"/>
    </source>
</evidence>
<proteinExistence type="predicted"/>
<protein>
    <recommendedName>
        <fullName evidence="2">histidine kinase</fullName>
        <ecNumber evidence="2">2.7.13.3</ecNumber>
    </recommendedName>
</protein>
<evidence type="ECO:0000259" key="10">
    <source>
        <dbReference type="PROSITE" id="PS50109"/>
    </source>
</evidence>
<dbReference type="SMART" id="SM00388">
    <property type="entry name" value="HisKA"/>
    <property type="match status" value="1"/>
</dbReference>
<feature type="domain" description="Response regulatory" evidence="11">
    <location>
        <begin position="508"/>
        <end position="625"/>
    </location>
</feature>
<dbReference type="RefSeq" id="WP_013254805.1">
    <property type="nucleotide sequence ID" value="NC_014364.1"/>
</dbReference>
<dbReference type="InterPro" id="IPR036097">
    <property type="entry name" value="HisK_dim/P_sf"/>
</dbReference>
<dbReference type="SMART" id="SM00387">
    <property type="entry name" value="HATPase_c"/>
    <property type="match status" value="1"/>
</dbReference>
<dbReference type="Proteomes" id="UP000002318">
    <property type="component" value="Chromosome"/>
</dbReference>
<dbReference type="PROSITE" id="PS50110">
    <property type="entry name" value="RESPONSE_REGULATORY"/>
    <property type="match status" value="2"/>
</dbReference>
<dbReference type="STRING" id="573413.Spirs_2226"/>
<dbReference type="PROSITE" id="PS50109">
    <property type="entry name" value="HIS_KIN"/>
    <property type="match status" value="1"/>
</dbReference>
<evidence type="ECO:0000256" key="5">
    <source>
        <dbReference type="ARBA" id="ARBA00022741"/>
    </source>
</evidence>
<dbReference type="InterPro" id="IPR036890">
    <property type="entry name" value="HATPase_C_sf"/>
</dbReference>
<evidence type="ECO:0000256" key="8">
    <source>
        <dbReference type="ARBA" id="ARBA00023012"/>
    </source>
</evidence>
<dbReference type="SUPFAM" id="SSF55874">
    <property type="entry name" value="ATPase domain of HSP90 chaperone/DNA topoisomerase II/histidine kinase"/>
    <property type="match status" value="1"/>
</dbReference>
<dbReference type="Gene3D" id="1.10.287.130">
    <property type="match status" value="1"/>
</dbReference>
<dbReference type="SUPFAM" id="SSF52172">
    <property type="entry name" value="CheY-like"/>
    <property type="match status" value="2"/>
</dbReference>
<feature type="domain" description="Histidine kinase" evidence="10">
    <location>
        <begin position="276"/>
        <end position="484"/>
    </location>
</feature>
<gene>
    <name evidence="13" type="ordered locus">Spirs_2226</name>
</gene>
<dbReference type="Gene3D" id="3.40.50.2300">
    <property type="match status" value="2"/>
</dbReference>
<dbReference type="EC" id="2.7.13.3" evidence="2"/>
<keyword evidence="4" id="KW-0808">Transferase</keyword>
<comment type="catalytic activity">
    <reaction evidence="1">
        <text>ATP + protein L-histidine = ADP + protein N-phospho-L-histidine.</text>
        <dbReference type="EC" id="2.7.13.3"/>
    </reaction>
</comment>
<dbReference type="eggNOG" id="COG0745">
    <property type="taxonomic scope" value="Bacteria"/>
</dbReference>
<feature type="domain" description="PAS" evidence="12">
    <location>
        <begin position="140"/>
        <end position="185"/>
    </location>
</feature>
<keyword evidence="6 13" id="KW-0418">Kinase</keyword>
<keyword evidence="3 9" id="KW-0597">Phosphoprotein</keyword>
<dbReference type="InterPro" id="IPR001789">
    <property type="entry name" value="Sig_transdc_resp-reg_receiver"/>
</dbReference>
<feature type="modified residue" description="4-aspartylphosphate" evidence="9">
    <location>
        <position position="560"/>
    </location>
</feature>
<evidence type="ECO:0000256" key="2">
    <source>
        <dbReference type="ARBA" id="ARBA00012438"/>
    </source>
</evidence>
<dbReference type="Pfam" id="PF00512">
    <property type="entry name" value="HisKA"/>
    <property type="match status" value="1"/>
</dbReference>
<dbReference type="InterPro" id="IPR003594">
    <property type="entry name" value="HATPase_dom"/>
</dbReference>
<feature type="modified residue" description="4-aspartylphosphate" evidence="9">
    <location>
        <position position="57"/>
    </location>
</feature>
<evidence type="ECO:0000256" key="9">
    <source>
        <dbReference type="PROSITE-ProRule" id="PRU00169"/>
    </source>
</evidence>
<dbReference type="Pfam" id="PF00072">
    <property type="entry name" value="Response_reg"/>
    <property type="match status" value="2"/>
</dbReference>
<dbReference type="GO" id="GO:0005524">
    <property type="term" value="F:ATP binding"/>
    <property type="evidence" value="ECO:0007669"/>
    <property type="project" value="UniProtKB-KW"/>
</dbReference>
<dbReference type="OrthoDB" id="6192248at2"/>
<dbReference type="HOGENOM" id="CLU_000445_114_51_12"/>
<dbReference type="PANTHER" id="PTHR43065">
    <property type="entry name" value="SENSOR HISTIDINE KINASE"/>
    <property type="match status" value="1"/>
</dbReference>
<dbReference type="eggNOG" id="COG0784">
    <property type="taxonomic scope" value="Bacteria"/>
</dbReference>
<keyword evidence="8" id="KW-0902">Two-component regulatory system</keyword>
<dbReference type="CDD" id="cd00156">
    <property type="entry name" value="REC"/>
    <property type="match status" value="2"/>
</dbReference>
<evidence type="ECO:0000256" key="1">
    <source>
        <dbReference type="ARBA" id="ARBA00000085"/>
    </source>
</evidence>
<dbReference type="SMART" id="SM00091">
    <property type="entry name" value="PAS"/>
    <property type="match status" value="1"/>
</dbReference>
<feature type="domain" description="Response regulatory" evidence="11">
    <location>
        <begin position="6"/>
        <end position="122"/>
    </location>
</feature>
<dbReference type="InterPro" id="IPR000014">
    <property type="entry name" value="PAS"/>
</dbReference>
<evidence type="ECO:0000313" key="14">
    <source>
        <dbReference type="Proteomes" id="UP000002318"/>
    </source>
</evidence>
<accession>E1R715</accession>
<reference evidence="13 14" key="1">
    <citation type="journal article" date="2010" name="Stand. Genomic Sci.">
        <title>Complete genome sequence of Spirochaeta smaragdinae type strain (SEBR 4228).</title>
        <authorList>
            <person name="Mavromatis K."/>
            <person name="Yasawong M."/>
            <person name="Chertkov O."/>
            <person name="Lapidus A."/>
            <person name="Lucas S."/>
            <person name="Nolan M."/>
            <person name="Del Rio T.G."/>
            <person name="Tice H."/>
            <person name="Cheng J.F."/>
            <person name="Pitluck S."/>
            <person name="Liolios K."/>
            <person name="Ivanova N."/>
            <person name="Tapia R."/>
            <person name="Han C."/>
            <person name="Bruce D."/>
            <person name="Goodwin L."/>
            <person name="Pati A."/>
            <person name="Chen A."/>
            <person name="Palaniappan K."/>
            <person name="Land M."/>
            <person name="Hauser L."/>
            <person name="Chang Y.J."/>
            <person name="Jeffries C.D."/>
            <person name="Detter J.C."/>
            <person name="Rohde M."/>
            <person name="Brambilla E."/>
            <person name="Spring S."/>
            <person name="Goker M."/>
            <person name="Sikorski J."/>
            <person name="Woyke T."/>
            <person name="Bristow J."/>
            <person name="Eisen J.A."/>
            <person name="Markowitz V."/>
            <person name="Hugenholtz P."/>
            <person name="Klenk H.P."/>
            <person name="Kyrpides N.C."/>
        </authorList>
    </citation>
    <scope>NUCLEOTIDE SEQUENCE [LARGE SCALE GENOMIC DNA]</scope>
    <source>
        <strain evidence="14">DSM 11293 / JCM 15392 / SEBR 4228</strain>
    </source>
</reference>
<evidence type="ECO:0000259" key="11">
    <source>
        <dbReference type="PROSITE" id="PS50110"/>
    </source>
</evidence>
<dbReference type="InterPro" id="IPR004358">
    <property type="entry name" value="Sig_transdc_His_kin-like_C"/>
</dbReference>
<evidence type="ECO:0000256" key="3">
    <source>
        <dbReference type="ARBA" id="ARBA00022553"/>
    </source>
</evidence>
<dbReference type="KEGG" id="ssm:Spirs_2226"/>
<dbReference type="CDD" id="cd00130">
    <property type="entry name" value="PAS"/>
    <property type="match status" value="1"/>
</dbReference>
<evidence type="ECO:0000256" key="7">
    <source>
        <dbReference type="ARBA" id="ARBA00022840"/>
    </source>
</evidence>
<dbReference type="CDD" id="cd00082">
    <property type="entry name" value="HisKA"/>
    <property type="match status" value="1"/>
</dbReference>
<dbReference type="SUPFAM" id="SSF47384">
    <property type="entry name" value="Homodimeric domain of signal transducing histidine kinase"/>
    <property type="match status" value="1"/>
</dbReference>